<dbReference type="InterPro" id="IPR008949">
    <property type="entry name" value="Isoprenoid_synthase_dom_sf"/>
</dbReference>
<dbReference type="InterPro" id="IPR008930">
    <property type="entry name" value="Terpenoid_cyclase/PrenylTrfase"/>
</dbReference>
<name>A0AAD8KHC6_TARER</name>
<dbReference type="InterPro" id="IPR034741">
    <property type="entry name" value="Terpene_cyclase-like_1_C"/>
</dbReference>
<accession>A0AAD8KHC6</accession>
<reference evidence="4" key="1">
    <citation type="journal article" date="2023" name="bioRxiv">
        <title>Improved chromosome-level genome assembly for marigold (Tagetes erecta).</title>
        <authorList>
            <person name="Jiang F."/>
            <person name="Yuan L."/>
            <person name="Wang S."/>
            <person name="Wang H."/>
            <person name="Xu D."/>
            <person name="Wang A."/>
            <person name="Fan W."/>
        </authorList>
    </citation>
    <scope>NUCLEOTIDE SEQUENCE</scope>
    <source>
        <strain evidence="4">WSJ</strain>
        <tissue evidence="4">Leaf</tissue>
    </source>
</reference>
<dbReference type="Pfam" id="PF01397">
    <property type="entry name" value="Terpene_synth"/>
    <property type="match status" value="1"/>
</dbReference>
<dbReference type="GO" id="GO:0010333">
    <property type="term" value="F:terpene synthase activity"/>
    <property type="evidence" value="ECO:0007669"/>
    <property type="project" value="InterPro"/>
</dbReference>
<dbReference type="EMBL" id="JAUHHV010000006">
    <property type="protein sequence ID" value="KAK1421121.1"/>
    <property type="molecule type" value="Genomic_DNA"/>
</dbReference>
<gene>
    <name evidence="4" type="ORF">QVD17_23229</name>
</gene>
<keyword evidence="5" id="KW-1185">Reference proteome</keyword>
<proteinExistence type="predicted"/>
<dbReference type="PANTHER" id="PTHR31225:SF227">
    <property type="entry name" value="LYASE"/>
    <property type="match status" value="1"/>
</dbReference>
<dbReference type="InterPro" id="IPR001906">
    <property type="entry name" value="Terpene_synth_N"/>
</dbReference>
<keyword evidence="1" id="KW-0479">Metal-binding</keyword>
<dbReference type="SUPFAM" id="SSF48239">
    <property type="entry name" value="Terpenoid cyclases/Protein prenyltransferases"/>
    <property type="match status" value="1"/>
</dbReference>
<dbReference type="FunFam" id="1.10.600.10:FF:000007">
    <property type="entry name" value="Isoprene synthase, chloroplastic"/>
    <property type="match status" value="1"/>
</dbReference>
<dbReference type="SFLD" id="SFLDG01019">
    <property type="entry name" value="Terpene_Cyclase_Like_1_C_Termi"/>
    <property type="match status" value="1"/>
</dbReference>
<dbReference type="InterPro" id="IPR005630">
    <property type="entry name" value="Terpene_synthase_metal-bd"/>
</dbReference>
<dbReference type="Pfam" id="PF03936">
    <property type="entry name" value="Terpene_synth_C"/>
    <property type="match status" value="1"/>
</dbReference>
<evidence type="ECO:0000256" key="1">
    <source>
        <dbReference type="ARBA" id="ARBA00022723"/>
    </source>
</evidence>
<dbReference type="GO" id="GO:0000287">
    <property type="term" value="F:magnesium ion binding"/>
    <property type="evidence" value="ECO:0007669"/>
    <property type="project" value="InterPro"/>
</dbReference>
<evidence type="ECO:0000313" key="4">
    <source>
        <dbReference type="EMBL" id="KAK1421121.1"/>
    </source>
</evidence>
<dbReference type="CDD" id="cd00684">
    <property type="entry name" value="Terpene_cyclase_plant_C1"/>
    <property type="match status" value="1"/>
</dbReference>
<evidence type="ECO:0000259" key="3">
    <source>
        <dbReference type="Pfam" id="PF03936"/>
    </source>
</evidence>
<evidence type="ECO:0000259" key="2">
    <source>
        <dbReference type="Pfam" id="PF01397"/>
    </source>
</evidence>
<sequence>MSLICNSCPGHIFHPSYGKRTRNMATYQARLYVTQPVINAIATSAPTFRRSANYPPSIWSYDYLQSLSNNFVAKNYETKLHTLKESVRLLIFESSVVDDPLSALELVDDLQRLGISYHFNEEIRSVLKMIYAYHFKAYDNRHKLNLTLKALGFRLLRQHGYNVPQEIIEMGNIMADVEEDMVGMLNLYEASFFGVENENILDEAREFTTKCLREKIENNIGDESILMLISHALELPLLWRVPRFEAMWFIEAYRRRSNKKSSLLELAELDFNILQGVHQEDLKNLSRWWEGLGWHKKLSFGRDRLVESFMWSVGASYQASTLDVTRTTITKVISLVNVIDDMYDVYGTLDELEQFTNIVRRWDVNAIEELPHYMKICFLGLYNTINEMAYNTLTNRELLVIPHVKKLWIDYCEANLVEARWFNSGYTPTLEEYLKNSCVTISLPLIISNLYFLTSSDITGEVTWQNAVQCSAMILRLADDLGTSMAEHKRGDIPKSIQCYMHESGACEEKAREHIKKLIMETWKKLNKERVSSSINCSSSSHVVEYATNLGRMAQFTYQLNDDAFGSPDECYKSHAISLLFKPKS</sequence>
<dbReference type="AlphaFoldDB" id="A0AAD8KHC6"/>
<dbReference type="SUPFAM" id="SSF48576">
    <property type="entry name" value="Terpenoid synthases"/>
    <property type="match status" value="1"/>
</dbReference>
<dbReference type="GO" id="GO:0016102">
    <property type="term" value="P:diterpenoid biosynthetic process"/>
    <property type="evidence" value="ECO:0007669"/>
    <property type="project" value="InterPro"/>
</dbReference>
<feature type="domain" description="Terpene synthase metal-binding" evidence="3">
    <location>
        <begin position="292"/>
        <end position="525"/>
    </location>
</feature>
<dbReference type="Gene3D" id="1.10.600.10">
    <property type="entry name" value="Farnesyl Diphosphate Synthase"/>
    <property type="match status" value="1"/>
</dbReference>
<dbReference type="Gene3D" id="1.50.10.130">
    <property type="entry name" value="Terpene synthase, N-terminal domain"/>
    <property type="match status" value="1"/>
</dbReference>
<comment type="caution">
    <text evidence="4">The sequence shown here is derived from an EMBL/GenBank/DDBJ whole genome shotgun (WGS) entry which is preliminary data.</text>
</comment>
<dbReference type="InterPro" id="IPR044814">
    <property type="entry name" value="Terpene_cyclase_plant_C1"/>
</dbReference>
<dbReference type="Proteomes" id="UP001229421">
    <property type="component" value="Unassembled WGS sequence"/>
</dbReference>
<dbReference type="PANTHER" id="PTHR31225">
    <property type="entry name" value="OS04G0344100 PROTEIN-RELATED"/>
    <property type="match status" value="1"/>
</dbReference>
<protein>
    <submittedName>
        <fullName evidence="4">Uncharacterized protein</fullName>
    </submittedName>
</protein>
<dbReference type="InterPro" id="IPR036965">
    <property type="entry name" value="Terpene_synth_N_sf"/>
</dbReference>
<dbReference type="InterPro" id="IPR050148">
    <property type="entry name" value="Terpene_synthase-like"/>
</dbReference>
<feature type="domain" description="Terpene synthase N-terminal" evidence="2">
    <location>
        <begin position="58"/>
        <end position="233"/>
    </location>
</feature>
<dbReference type="SFLD" id="SFLDS00005">
    <property type="entry name" value="Isoprenoid_Synthase_Type_I"/>
    <property type="match status" value="1"/>
</dbReference>
<evidence type="ECO:0000313" key="5">
    <source>
        <dbReference type="Proteomes" id="UP001229421"/>
    </source>
</evidence>
<dbReference type="GO" id="GO:0046246">
    <property type="term" value="P:terpene biosynthetic process"/>
    <property type="evidence" value="ECO:0007669"/>
    <property type="project" value="UniProtKB-ARBA"/>
</dbReference>
<organism evidence="4 5">
    <name type="scientific">Tagetes erecta</name>
    <name type="common">African marigold</name>
    <dbReference type="NCBI Taxonomy" id="13708"/>
    <lineage>
        <taxon>Eukaryota</taxon>
        <taxon>Viridiplantae</taxon>
        <taxon>Streptophyta</taxon>
        <taxon>Embryophyta</taxon>
        <taxon>Tracheophyta</taxon>
        <taxon>Spermatophyta</taxon>
        <taxon>Magnoliopsida</taxon>
        <taxon>eudicotyledons</taxon>
        <taxon>Gunneridae</taxon>
        <taxon>Pentapetalae</taxon>
        <taxon>asterids</taxon>
        <taxon>campanulids</taxon>
        <taxon>Asterales</taxon>
        <taxon>Asteraceae</taxon>
        <taxon>Asteroideae</taxon>
        <taxon>Heliantheae alliance</taxon>
        <taxon>Tageteae</taxon>
        <taxon>Tagetes</taxon>
    </lineage>
</organism>